<name>A0A835F902_9POAL</name>
<comment type="caution">
    <text evidence="1">The sequence shown here is derived from an EMBL/GenBank/DDBJ whole genome shotgun (WGS) entry which is preliminary data.</text>
</comment>
<keyword evidence="2" id="KW-1185">Reference proteome</keyword>
<organism evidence="1 2">
    <name type="scientific">Digitaria exilis</name>
    <dbReference type="NCBI Taxonomy" id="1010633"/>
    <lineage>
        <taxon>Eukaryota</taxon>
        <taxon>Viridiplantae</taxon>
        <taxon>Streptophyta</taxon>
        <taxon>Embryophyta</taxon>
        <taxon>Tracheophyta</taxon>
        <taxon>Spermatophyta</taxon>
        <taxon>Magnoliopsida</taxon>
        <taxon>Liliopsida</taxon>
        <taxon>Poales</taxon>
        <taxon>Poaceae</taxon>
        <taxon>PACMAD clade</taxon>
        <taxon>Panicoideae</taxon>
        <taxon>Panicodae</taxon>
        <taxon>Paniceae</taxon>
        <taxon>Anthephorinae</taxon>
        <taxon>Digitaria</taxon>
    </lineage>
</organism>
<reference evidence="1" key="1">
    <citation type="submission" date="2020-07" db="EMBL/GenBank/DDBJ databases">
        <title>Genome sequence and genetic diversity analysis of an under-domesticated orphan crop, white fonio (Digitaria exilis).</title>
        <authorList>
            <person name="Bennetzen J.L."/>
            <person name="Chen S."/>
            <person name="Ma X."/>
            <person name="Wang X."/>
            <person name="Yssel A.E.J."/>
            <person name="Chaluvadi S.R."/>
            <person name="Johnson M."/>
            <person name="Gangashetty P."/>
            <person name="Hamidou F."/>
            <person name="Sanogo M.D."/>
            <person name="Zwaenepoel A."/>
            <person name="Wallace J."/>
            <person name="Van De Peer Y."/>
            <person name="Van Deynze A."/>
        </authorList>
    </citation>
    <scope>NUCLEOTIDE SEQUENCE</scope>
    <source>
        <tissue evidence="1">Leaves</tissue>
    </source>
</reference>
<dbReference type="EMBL" id="JACEFO010001605">
    <property type="protein sequence ID" value="KAF8731655.1"/>
    <property type="molecule type" value="Genomic_DNA"/>
</dbReference>
<accession>A0A835F902</accession>
<dbReference type="AlphaFoldDB" id="A0A835F902"/>
<sequence>MKCFPCLEKLYMKSCQSASKKFWRRKHRAFIKSFDIRLRQLFYKLEVLRLEIGIEDYNYLFFCTTACGASNGEKGFNGCSVGFYNIQM</sequence>
<proteinExistence type="predicted"/>
<protein>
    <submittedName>
        <fullName evidence="1">Uncharacterized protein</fullName>
    </submittedName>
</protein>
<evidence type="ECO:0000313" key="1">
    <source>
        <dbReference type="EMBL" id="KAF8731655.1"/>
    </source>
</evidence>
<dbReference type="Proteomes" id="UP000636709">
    <property type="component" value="Unassembled WGS sequence"/>
</dbReference>
<evidence type="ECO:0000313" key="2">
    <source>
        <dbReference type="Proteomes" id="UP000636709"/>
    </source>
</evidence>
<gene>
    <name evidence="1" type="ORF">HU200_015583</name>
</gene>